<reference evidence="5" key="2">
    <citation type="submission" date="2025-08" db="UniProtKB">
        <authorList>
            <consortium name="RefSeq"/>
        </authorList>
    </citation>
    <scope>IDENTIFICATION</scope>
</reference>
<dbReference type="GeneID" id="121214561"/>
<accession>A0ABM2ZNP9</accession>
<feature type="region of interest" description="Disordered" evidence="2">
    <location>
        <begin position="25"/>
        <end position="50"/>
    </location>
</feature>
<name>A0ABM2ZNP9_GOSHI</name>
<feature type="region of interest" description="Disordered" evidence="2">
    <location>
        <begin position="107"/>
        <end position="129"/>
    </location>
</feature>
<evidence type="ECO:0000256" key="2">
    <source>
        <dbReference type="SAM" id="MobiDB-lite"/>
    </source>
</evidence>
<evidence type="ECO:0000313" key="5">
    <source>
        <dbReference type="RefSeq" id="XP_040944273.1"/>
    </source>
</evidence>
<dbReference type="Pfam" id="PF00098">
    <property type="entry name" value="zf-CCHC"/>
    <property type="match status" value="1"/>
</dbReference>
<gene>
    <name evidence="5" type="primary">LOC121214561</name>
</gene>
<dbReference type="Gene3D" id="4.10.60.10">
    <property type="entry name" value="Zinc finger, CCHC-type"/>
    <property type="match status" value="1"/>
</dbReference>
<proteinExistence type="predicted"/>
<feature type="compositionally biased region" description="Polar residues" evidence="2">
    <location>
        <begin position="25"/>
        <end position="49"/>
    </location>
</feature>
<keyword evidence="1" id="KW-0863">Zinc-finger</keyword>
<keyword evidence="4" id="KW-1185">Reference proteome</keyword>
<evidence type="ECO:0000313" key="4">
    <source>
        <dbReference type="Proteomes" id="UP000818029"/>
    </source>
</evidence>
<reference evidence="4" key="1">
    <citation type="journal article" date="2020" name="Nat. Genet.">
        <title>Genomic diversifications of five Gossypium allopolyploid species and their impact on cotton improvement.</title>
        <authorList>
            <person name="Chen Z.J."/>
            <person name="Sreedasyam A."/>
            <person name="Ando A."/>
            <person name="Song Q."/>
            <person name="De Santiago L.M."/>
            <person name="Hulse-Kemp A.M."/>
            <person name="Ding M."/>
            <person name="Ye W."/>
            <person name="Kirkbride R.C."/>
            <person name="Jenkins J."/>
            <person name="Plott C."/>
            <person name="Lovell J."/>
            <person name="Lin Y.M."/>
            <person name="Vaughn R."/>
            <person name="Liu B."/>
            <person name="Simpson S."/>
            <person name="Scheffler B.E."/>
            <person name="Wen L."/>
            <person name="Saski C.A."/>
            <person name="Grover C.E."/>
            <person name="Hu G."/>
            <person name="Conover J.L."/>
            <person name="Carlson J.W."/>
            <person name="Shu S."/>
            <person name="Boston L.B."/>
            <person name="Williams M."/>
            <person name="Peterson D.G."/>
            <person name="McGee K."/>
            <person name="Jones D.C."/>
            <person name="Wendel J.F."/>
            <person name="Stelly D.M."/>
            <person name="Grimwood J."/>
            <person name="Schmutz J."/>
        </authorList>
    </citation>
    <scope>NUCLEOTIDE SEQUENCE [LARGE SCALE GENOMIC DNA]</scope>
    <source>
        <strain evidence="4">cv. TM-1</strain>
    </source>
</reference>
<dbReference type="PROSITE" id="PS50158">
    <property type="entry name" value="ZF_CCHC"/>
    <property type="match status" value="1"/>
</dbReference>
<feature type="domain" description="CCHC-type" evidence="3">
    <location>
        <begin position="78"/>
        <end position="93"/>
    </location>
</feature>
<dbReference type="SMART" id="SM00343">
    <property type="entry name" value="ZnF_C2HC"/>
    <property type="match status" value="1"/>
</dbReference>
<keyword evidence="1" id="KW-0479">Metal-binding</keyword>
<protein>
    <recommendedName>
        <fullName evidence="3">CCHC-type domain-containing protein</fullName>
    </recommendedName>
</protein>
<keyword evidence="1" id="KW-0862">Zinc</keyword>
<sequence length="165" mass="18166">MRSTGKSYQLVLKKSKEHYNFSTASIGYSSRDSGTRRSSPKPQATSVASVGSVRDVWPECKHCKKPHYGECQLKNGACFRCGSLDHYLKDCPKKFEKEKAQTMRLSNTAARGRPPHNPGNVSGSHGVTKDSAVRSMAQAPVRAYAIRTRDDASAPDVITDESLLY</sequence>
<evidence type="ECO:0000259" key="3">
    <source>
        <dbReference type="PROSITE" id="PS50158"/>
    </source>
</evidence>
<dbReference type="RefSeq" id="XP_040944273.1">
    <property type="nucleotide sequence ID" value="XM_041088339.1"/>
</dbReference>
<dbReference type="Proteomes" id="UP000818029">
    <property type="component" value="Chromosome D02"/>
</dbReference>
<organism evidence="4 5">
    <name type="scientific">Gossypium hirsutum</name>
    <name type="common">Upland cotton</name>
    <name type="synonym">Gossypium mexicanum</name>
    <dbReference type="NCBI Taxonomy" id="3635"/>
    <lineage>
        <taxon>Eukaryota</taxon>
        <taxon>Viridiplantae</taxon>
        <taxon>Streptophyta</taxon>
        <taxon>Embryophyta</taxon>
        <taxon>Tracheophyta</taxon>
        <taxon>Spermatophyta</taxon>
        <taxon>Magnoliopsida</taxon>
        <taxon>eudicotyledons</taxon>
        <taxon>Gunneridae</taxon>
        <taxon>Pentapetalae</taxon>
        <taxon>rosids</taxon>
        <taxon>malvids</taxon>
        <taxon>Malvales</taxon>
        <taxon>Malvaceae</taxon>
        <taxon>Malvoideae</taxon>
        <taxon>Gossypium</taxon>
    </lineage>
</organism>
<dbReference type="InterPro" id="IPR001878">
    <property type="entry name" value="Znf_CCHC"/>
</dbReference>
<evidence type="ECO:0000256" key="1">
    <source>
        <dbReference type="PROSITE-ProRule" id="PRU00047"/>
    </source>
</evidence>